<sequence>MPKLSNLSAVCVLCLVVPAAALHAAELIPKQLAGPPEEFAQMRAPAPAEAAILSKSALLPVEFSAARSSGPAQWHTTLPVENGKLRFVVLSGDHDWQPRLSAPATTSARMGTAAATPLLAPSAKATQLGAGGAALPAREYHVDSAANGDWTLTLQADGSNTAQRGYVLMEGDPRTQLASYPSDRAQLQRGQRIGLTALLGGIDAQGGVSLARSAGSGRIDTAQLRVIAPDGSVSQWPMADDGRHGDGAAGDGVYAGDFPAIATGTYIAQVVVHGHDAGGQAFVRTSEHVLPVLDTTLRITADAVAASAQPGTRLTLPIPVRIGGGQAPAHYRVLGELWGTGRDGSAVPVAWLGGMLAPQDGRLPLSVDERWIVRAGARAPFTLRNLRVEDPDNFVPLATRATLPLTLPALRRSSVARSTGAIDESMRMGERPAQLSAAATTDMQAQATGKRLVLVHGYCSGGVWPVAQFTNASPFLDVNQNRSNDQFAQRLAQFGSQWNSFGTVAHSQGGMAALHLYVYYWSGLDNASGGRVMQSVGTPYQGTNLAGILATVGSWFGVGCGTNNDLTYDGAKAWLAGIPNSARALVNYYTTSFAKTNWYTNDYCNAASDLVLSDPEDGTVEQVNGQLPGGVNRGHTTGQCHTTGMRDPAQYLDASRNATMNANAAR</sequence>
<evidence type="ECO:0000313" key="3">
    <source>
        <dbReference type="EMBL" id="MRH77008.1"/>
    </source>
</evidence>
<dbReference type="NCBIfam" id="NF041940">
    <property type="entry name" value="choice_anch_X"/>
    <property type="match status" value="1"/>
</dbReference>
<dbReference type="Proteomes" id="UP000439314">
    <property type="component" value="Unassembled WGS sequence"/>
</dbReference>
<evidence type="ECO:0000313" key="5">
    <source>
        <dbReference type="Proteomes" id="UP000439314"/>
    </source>
</evidence>
<evidence type="ECO:0000313" key="4">
    <source>
        <dbReference type="Proteomes" id="UP000437931"/>
    </source>
</evidence>
<gene>
    <name evidence="2" type="ORF">GIY21_20455</name>
    <name evidence="3" type="ORF">GIY22_20465</name>
</gene>
<comment type="caution">
    <text evidence="2">The sequence shown here is derived from an EMBL/GenBank/DDBJ whole genome shotgun (WGS) entry which is preliminary data.</text>
</comment>
<evidence type="ECO:0000256" key="1">
    <source>
        <dbReference type="SAM" id="SignalP"/>
    </source>
</evidence>
<proteinExistence type="predicted"/>
<dbReference type="InterPro" id="IPR029058">
    <property type="entry name" value="AB_hydrolase_fold"/>
</dbReference>
<accession>A0A6N7QHN7</accession>
<dbReference type="EMBL" id="WJPM01000028">
    <property type="protein sequence ID" value="MRH77008.1"/>
    <property type="molecule type" value="Genomic_DNA"/>
</dbReference>
<keyword evidence="4" id="KW-1185">Reference proteome</keyword>
<protein>
    <submittedName>
        <fullName evidence="2">Conditioned medium factor</fullName>
    </submittedName>
</protein>
<feature type="chain" id="PRO_5026896427" evidence="1">
    <location>
        <begin position="25"/>
        <end position="666"/>
    </location>
</feature>
<feature type="signal peptide" evidence="1">
    <location>
        <begin position="1"/>
        <end position="24"/>
    </location>
</feature>
<reference evidence="3" key="2">
    <citation type="journal article" date="2020" name="Plant Dis.">
        <title>A Grain Rot of Rice in Iran Caused by a Xanthomonas Strain Closely Related to X. sacchari.</title>
        <authorList>
            <person name="Mirghasempour S.A."/>
            <person name="Huang S."/>
            <person name="Studholme D.J."/>
            <person name="Brady C.L."/>
        </authorList>
    </citation>
    <scope>NUCLEOTIDE SEQUENCE</scope>
    <source>
        <strain evidence="3">SAM114</strain>
    </source>
</reference>
<organism evidence="2 5">
    <name type="scientific">Xanthomonas sontii</name>
    <dbReference type="NCBI Taxonomy" id="2650745"/>
    <lineage>
        <taxon>Bacteria</taxon>
        <taxon>Pseudomonadati</taxon>
        <taxon>Pseudomonadota</taxon>
        <taxon>Gammaproteobacteria</taxon>
        <taxon>Lysobacterales</taxon>
        <taxon>Lysobacteraceae</taxon>
        <taxon>Xanthomonas</taxon>
    </lineage>
</organism>
<dbReference type="Proteomes" id="UP000437931">
    <property type="component" value="Unassembled WGS sequence"/>
</dbReference>
<dbReference type="EMBL" id="WJPN01000028">
    <property type="protein sequence ID" value="MRH02677.1"/>
    <property type="molecule type" value="Genomic_DNA"/>
</dbReference>
<keyword evidence="1" id="KW-0732">Signal</keyword>
<dbReference type="Gene3D" id="3.40.50.1820">
    <property type="entry name" value="alpha/beta hydrolase"/>
    <property type="match status" value="1"/>
</dbReference>
<dbReference type="AlphaFoldDB" id="A0A6N7QHN7"/>
<name>A0A6N7QHN7_9XANT</name>
<dbReference type="RefSeq" id="WP_153753516.1">
    <property type="nucleotide sequence ID" value="NZ_WJPM01000028.1"/>
</dbReference>
<reference evidence="4 5" key="1">
    <citation type="submission" date="2019-11" db="EMBL/GenBank/DDBJ databases">
        <title>First report of rice panicle blight caused by Xanthomonas sp. in Iran.</title>
        <authorList>
            <person name="Mirghasempour S.A."/>
            <person name="Huang S."/>
            <person name="Brady C.L."/>
            <person name="Studholme D.J."/>
        </authorList>
    </citation>
    <scope>NUCLEOTIDE SEQUENCE [LARGE SCALE GENOMIC DNA]</scope>
    <source>
        <strain evidence="2 5">ASD011</strain>
        <strain evidence="4">SAM114</strain>
    </source>
</reference>
<evidence type="ECO:0000313" key="2">
    <source>
        <dbReference type="EMBL" id="MRH02677.1"/>
    </source>
</evidence>
<dbReference type="SUPFAM" id="SSF53474">
    <property type="entry name" value="alpha/beta-Hydrolases"/>
    <property type="match status" value="1"/>
</dbReference>